<dbReference type="InterPro" id="IPR002401">
    <property type="entry name" value="Cyt_P450_E_grp-I"/>
</dbReference>
<dbReference type="Bgee" id="ENSOANG00000008611">
    <property type="expression patterns" value="Expressed in testis"/>
</dbReference>
<evidence type="ECO:0000256" key="4">
    <source>
        <dbReference type="ARBA" id="ARBA00012767"/>
    </source>
</evidence>
<evidence type="ECO:0000256" key="6">
    <source>
        <dbReference type="ARBA" id="ARBA00022723"/>
    </source>
</evidence>
<dbReference type="GO" id="GO:0006704">
    <property type="term" value="P:glucocorticoid biosynthetic process"/>
    <property type="evidence" value="ECO:0000318"/>
    <property type="project" value="GO_Central"/>
</dbReference>
<name>F6XIU2_ORNAN</name>
<evidence type="ECO:0000256" key="11">
    <source>
        <dbReference type="ARBA" id="ARBA00023128"/>
    </source>
</evidence>
<keyword evidence="6 17" id="KW-0479">Metal-binding</keyword>
<dbReference type="PANTHER" id="PTHR24279">
    <property type="entry name" value="CYTOCHROME P450"/>
    <property type="match status" value="1"/>
</dbReference>
<dbReference type="HOGENOM" id="CLU_001570_28_4_1"/>
<evidence type="ECO:0000256" key="8">
    <source>
        <dbReference type="ARBA" id="ARBA00023002"/>
    </source>
</evidence>
<dbReference type="InterPro" id="IPR017972">
    <property type="entry name" value="Cyt_P450_CS"/>
</dbReference>
<reference evidence="19 20" key="1">
    <citation type="journal article" date="2008" name="Nature">
        <title>Genome analysis of the platypus reveals unique signatures of evolution.</title>
        <authorList>
            <person name="Warren W.C."/>
            <person name="Hillier L.W."/>
            <person name="Marshall Graves J.A."/>
            <person name="Birney E."/>
            <person name="Ponting C.P."/>
            <person name="Grutzner F."/>
            <person name="Belov K."/>
            <person name="Miller W."/>
            <person name="Clarke L."/>
            <person name="Chinwalla A.T."/>
            <person name="Yang S.P."/>
            <person name="Heger A."/>
            <person name="Locke D.P."/>
            <person name="Miethke P."/>
            <person name="Waters P.D."/>
            <person name="Veyrunes F."/>
            <person name="Fulton L."/>
            <person name="Fulton B."/>
            <person name="Graves T."/>
            <person name="Wallis J."/>
            <person name="Puente X.S."/>
            <person name="Lopez-Otin C."/>
            <person name="Ordonez G.R."/>
            <person name="Eichler E.E."/>
            <person name="Chen L."/>
            <person name="Cheng Z."/>
            <person name="Deakin J.E."/>
            <person name="Alsop A."/>
            <person name="Thompson K."/>
            <person name="Kirby P."/>
            <person name="Papenfuss A.T."/>
            <person name="Wakefield M.J."/>
            <person name="Olender T."/>
            <person name="Lancet D."/>
            <person name="Huttley G.A."/>
            <person name="Smit A.F."/>
            <person name="Pask A."/>
            <person name="Temple-Smith P."/>
            <person name="Batzer M.A."/>
            <person name="Walker J.A."/>
            <person name="Konkel M.K."/>
            <person name="Harris R.S."/>
            <person name="Whittington C.M."/>
            <person name="Wong E.S."/>
            <person name="Gemmell N.J."/>
            <person name="Buschiazzo E."/>
            <person name="Vargas Jentzsch I.M."/>
            <person name="Merkel A."/>
            <person name="Schmitz J."/>
            <person name="Zemann A."/>
            <person name="Churakov G."/>
            <person name="Kriegs J.O."/>
            <person name="Brosius J."/>
            <person name="Murchison E.P."/>
            <person name="Sachidanandam R."/>
            <person name="Smith C."/>
            <person name="Hannon G.J."/>
            <person name="Tsend-Ayush E."/>
            <person name="McMillan D."/>
            <person name="Attenborough R."/>
            <person name="Rens W."/>
            <person name="Ferguson-Smith M."/>
            <person name="Lefevre C.M."/>
            <person name="Sharp J.A."/>
            <person name="Nicholas K.R."/>
            <person name="Ray D.A."/>
            <person name="Kube M."/>
            <person name="Reinhardt R."/>
            <person name="Pringle T.H."/>
            <person name="Taylor J."/>
            <person name="Jones R.C."/>
            <person name="Nixon B."/>
            <person name="Dacheux J.L."/>
            <person name="Niwa H."/>
            <person name="Sekita Y."/>
            <person name="Huang X."/>
            <person name="Stark A."/>
            <person name="Kheradpour P."/>
            <person name="Kellis M."/>
            <person name="Flicek P."/>
            <person name="Chen Y."/>
            <person name="Webber C."/>
            <person name="Hardison R."/>
            <person name="Nelson J."/>
            <person name="Hallsworth-Pepin K."/>
            <person name="Delehaunty K."/>
            <person name="Markovic C."/>
            <person name="Minx P."/>
            <person name="Feng Y."/>
            <person name="Kremitzki C."/>
            <person name="Mitreva M."/>
            <person name="Glasscock J."/>
            <person name="Wylie T."/>
            <person name="Wohldmann P."/>
            <person name="Thiru P."/>
            <person name="Nhan M.N."/>
            <person name="Pohl C.S."/>
            <person name="Smith S.M."/>
            <person name="Hou S."/>
            <person name="Nefedov M."/>
            <person name="de Jong P.J."/>
            <person name="Renfree M.B."/>
            <person name="Mardis E.R."/>
            <person name="Wilson R.K."/>
        </authorList>
    </citation>
    <scope>NUCLEOTIDE SEQUENCE [LARGE SCALE GENOMIC DNA]</scope>
    <source>
        <strain evidence="19 20">Glennie</strain>
    </source>
</reference>
<keyword evidence="11" id="KW-0496">Mitochondrion</keyword>
<comment type="subcellular location">
    <subcellularLocation>
        <location evidence="2">Mitochondrion membrane</location>
    </subcellularLocation>
</comment>
<proteinExistence type="inferred from homology"/>
<dbReference type="Ensembl" id="ENSOANT00000013727.2">
    <property type="protein sequence ID" value="ENSOANP00000013724.2"/>
    <property type="gene ID" value="ENSOANG00000008611.3"/>
</dbReference>
<evidence type="ECO:0000256" key="12">
    <source>
        <dbReference type="ARBA" id="ARBA00023136"/>
    </source>
</evidence>
<dbReference type="GeneID" id="100082065"/>
<keyword evidence="20" id="KW-1185">Reference proteome</keyword>
<dbReference type="KEGG" id="oaa:100082065"/>
<evidence type="ECO:0000256" key="10">
    <source>
        <dbReference type="ARBA" id="ARBA00023033"/>
    </source>
</evidence>
<evidence type="ECO:0000256" key="15">
    <source>
        <dbReference type="ARBA" id="ARBA00047946"/>
    </source>
</evidence>
<dbReference type="GO" id="GO:0034650">
    <property type="term" value="P:cortisol metabolic process"/>
    <property type="evidence" value="ECO:0000318"/>
    <property type="project" value="GO_Central"/>
</dbReference>
<keyword evidence="9 17" id="KW-0408">Iron</keyword>
<dbReference type="PANTHER" id="PTHR24279:SF1">
    <property type="entry name" value="CYTOCHROME P450 11B2, MITOCHONDRIAL"/>
    <property type="match status" value="1"/>
</dbReference>
<dbReference type="GO" id="GO:0005506">
    <property type="term" value="F:iron ion binding"/>
    <property type="evidence" value="ECO:0007669"/>
    <property type="project" value="InterPro"/>
</dbReference>
<comment type="cofactor">
    <cofactor evidence="1 17">
        <name>heme</name>
        <dbReference type="ChEBI" id="CHEBI:30413"/>
    </cofactor>
</comment>
<evidence type="ECO:0000256" key="13">
    <source>
        <dbReference type="ARBA" id="ARBA00023250"/>
    </source>
</evidence>
<evidence type="ECO:0000256" key="1">
    <source>
        <dbReference type="ARBA" id="ARBA00001971"/>
    </source>
</evidence>
<keyword evidence="8 18" id="KW-0560">Oxidoreductase</keyword>
<evidence type="ECO:0000256" key="14">
    <source>
        <dbReference type="ARBA" id="ARBA00042800"/>
    </source>
</evidence>
<dbReference type="GO" id="GO:0020037">
    <property type="term" value="F:heme binding"/>
    <property type="evidence" value="ECO:0007669"/>
    <property type="project" value="InterPro"/>
</dbReference>
<dbReference type="GO" id="GO:0008203">
    <property type="term" value="P:cholesterol metabolic process"/>
    <property type="evidence" value="ECO:0000318"/>
    <property type="project" value="GO_Central"/>
</dbReference>
<reference evidence="19" key="2">
    <citation type="submission" date="2025-08" db="UniProtKB">
        <authorList>
            <consortium name="Ensembl"/>
        </authorList>
    </citation>
    <scope>IDENTIFICATION</scope>
    <source>
        <strain evidence="19">Glennie</strain>
    </source>
</reference>
<keyword evidence="13" id="KW-0755">Steroidogenesis</keyword>
<keyword evidence="10 18" id="KW-0503">Monooxygenase</keyword>
<dbReference type="InterPro" id="IPR036396">
    <property type="entry name" value="Cyt_P450_sf"/>
</dbReference>
<dbReference type="Pfam" id="PF00067">
    <property type="entry name" value="p450"/>
    <property type="match status" value="1"/>
</dbReference>
<evidence type="ECO:0000256" key="3">
    <source>
        <dbReference type="ARBA" id="ARBA00010617"/>
    </source>
</evidence>
<dbReference type="InParanoid" id="F6XIU2"/>
<dbReference type="PRINTS" id="PR00385">
    <property type="entry name" value="P450"/>
</dbReference>
<reference evidence="19" key="3">
    <citation type="submission" date="2025-09" db="UniProtKB">
        <authorList>
            <consortium name="Ensembl"/>
        </authorList>
    </citation>
    <scope>IDENTIFICATION</scope>
    <source>
        <strain evidence="19">Glennie</strain>
    </source>
</reference>
<dbReference type="Proteomes" id="UP000002279">
    <property type="component" value="Chromosome 4"/>
</dbReference>
<evidence type="ECO:0000313" key="20">
    <source>
        <dbReference type="Proteomes" id="UP000002279"/>
    </source>
</evidence>
<dbReference type="Gene3D" id="1.10.630.10">
    <property type="entry name" value="Cytochrome P450"/>
    <property type="match status" value="1"/>
</dbReference>
<dbReference type="STRING" id="9258.ENSOANP00000013724"/>
<protein>
    <recommendedName>
        <fullName evidence="4">steroid 11beta-monooxygenase</fullName>
        <ecNumber evidence="4">1.14.15.4</ecNumber>
    </recommendedName>
    <alternativeName>
        <fullName evidence="14">Cytochrome P450C11</fullName>
    </alternativeName>
</protein>
<dbReference type="PROSITE" id="PS00086">
    <property type="entry name" value="CYTOCHROME_P450"/>
    <property type="match status" value="1"/>
</dbReference>
<comment type="similarity">
    <text evidence="3 18">Belongs to the cytochrome P450 family.</text>
</comment>
<evidence type="ECO:0000256" key="5">
    <source>
        <dbReference type="ARBA" id="ARBA00022617"/>
    </source>
</evidence>
<dbReference type="GO" id="GO:0047783">
    <property type="term" value="F:corticosterone 18-monooxygenase activity"/>
    <property type="evidence" value="ECO:0000318"/>
    <property type="project" value="GO_Central"/>
</dbReference>
<dbReference type="GO" id="GO:0071375">
    <property type="term" value="P:cellular response to peptide hormone stimulus"/>
    <property type="evidence" value="ECO:0000318"/>
    <property type="project" value="GO_Central"/>
</dbReference>
<comment type="catalytic activity">
    <reaction evidence="15">
        <text>a steroid + 2 reduced [adrenodoxin] + O2 + 2 H(+) = an 11beta-hydroxysteroid + 2 oxidized [adrenodoxin] + H2O</text>
        <dbReference type="Rhea" id="RHEA:15629"/>
        <dbReference type="Rhea" id="RHEA-COMP:9998"/>
        <dbReference type="Rhea" id="RHEA-COMP:9999"/>
        <dbReference type="ChEBI" id="CHEBI:15377"/>
        <dbReference type="ChEBI" id="CHEBI:15378"/>
        <dbReference type="ChEBI" id="CHEBI:15379"/>
        <dbReference type="ChEBI" id="CHEBI:33737"/>
        <dbReference type="ChEBI" id="CHEBI:33738"/>
        <dbReference type="ChEBI" id="CHEBI:35341"/>
        <dbReference type="ChEBI" id="CHEBI:35346"/>
        <dbReference type="EC" id="1.14.15.4"/>
    </reaction>
    <physiologicalReaction direction="left-to-right" evidence="15">
        <dbReference type="Rhea" id="RHEA:15630"/>
    </physiologicalReaction>
</comment>
<dbReference type="EC" id="1.14.15.4" evidence="4"/>
<dbReference type="RefSeq" id="XP_028917745.1">
    <property type="nucleotide sequence ID" value="XM_029061912.2"/>
</dbReference>
<evidence type="ECO:0000256" key="2">
    <source>
        <dbReference type="ARBA" id="ARBA00004325"/>
    </source>
</evidence>
<dbReference type="eggNOG" id="KOG0159">
    <property type="taxonomic scope" value="Eukaryota"/>
</dbReference>
<sequence>MLEGLRRSARGGAGWAPALLRGLTTQVLQEGAVREVAGAPQVGALPFDAIPQSPGNSWIKVLKLWRGNGLETFHYQQEKLFQQLGPIYREKLGKMTSVNVMLPEDALRLFQVEGTHPRRMTVVPWLAHRLTRRHKCGLFLLNGQDWRLSRKMLNQDIISPAGVRQYLPLLDTVAQDFSRLLQSRLQHNPRGSITVSIQQDLFCFTVEASTFALYGERLGLLGPNPQPEGLKFIKALGRMLETTLPLLYLPPVLARLLYPRIWEQHLLSWDYIFEHADKCMQNIYQELCLGRPLRYTGIMAELLIKADLSLESIKANMTELTAGSVDTTAYPLLFLLFELARNPEVQVTLREEVLAAEEAGIGANGDLLELINALPLVRGAIKETLRLYPVGIMVQRYLSKNTVLQNYNVPAGTLCNVALYPMGRSPAVFACPERFDPRRWQGKDNNFRSLNFGFGLRQCIGRRFAESEMVLFLRHILKNFQVETVSREDLKTVYHFVLMPDSHPLLTFRTLK</sequence>
<comment type="catalytic activity">
    <reaction evidence="16">
        <text>21-hydroxyprogesterone + 2 reduced [adrenodoxin] + O2 + 2 H(+) = corticosterone + 2 oxidized [adrenodoxin] + H2O</text>
        <dbReference type="Rhea" id="RHEA:46104"/>
        <dbReference type="Rhea" id="RHEA-COMP:9998"/>
        <dbReference type="Rhea" id="RHEA-COMP:9999"/>
        <dbReference type="ChEBI" id="CHEBI:15377"/>
        <dbReference type="ChEBI" id="CHEBI:15378"/>
        <dbReference type="ChEBI" id="CHEBI:15379"/>
        <dbReference type="ChEBI" id="CHEBI:16827"/>
        <dbReference type="ChEBI" id="CHEBI:16973"/>
        <dbReference type="ChEBI" id="CHEBI:33737"/>
        <dbReference type="ChEBI" id="CHEBI:33738"/>
    </reaction>
    <physiologicalReaction direction="left-to-right" evidence="16">
        <dbReference type="Rhea" id="RHEA:46105"/>
    </physiologicalReaction>
</comment>
<gene>
    <name evidence="19" type="primary">LOC100082065</name>
</gene>
<dbReference type="GO" id="GO:0032342">
    <property type="term" value="P:aldosterone biosynthetic process"/>
    <property type="evidence" value="ECO:0000318"/>
    <property type="project" value="GO_Central"/>
</dbReference>
<dbReference type="FunCoup" id="F6XIU2">
    <property type="interactions" value="81"/>
</dbReference>
<evidence type="ECO:0000256" key="16">
    <source>
        <dbReference type="ARBA" id="ARBA00047970"/>
    </source>
</evidence>
<evidence type="ECO:0000256" key="17">
    <source>
        <dbReference type="PIRSR" id="PIRSR602401-1"/>
    </source>
</evidence>
<dbReference type="GO" id="GO:0005743">
    <property type="term" value="C:mitochondrial inner membrane"/>
    <property type="evidence" value="ECO:0000318"/>
    <property type="project" value="GO_Central"/>
</dbReference>
<dbReference type="GO" id="GO:0004507">
    <property type="term" value="F:steroid 11-beta-monooxygenase activity"/>
    <property type="evidence" value="ECO:0000318"/>
    <property type="project" value="GO_Central"/>
</dbReference>
<dbReference type="OrthoDB" id="3945418at2759"/>
<evidence type="ECO:0000256" key="18">
    <source>
        <dbReference type="RuleBase" id="RU000461"/>
    </source>
</evidence>
<dbReference type="GeneTree" id="ENSGT00940000161506"/>
<dbReference type="SUPFAM" id="SSF48264">
    <property type="entry name" value="Cytochrome P450"/>
    <property type="match status" value="1"/>
</dbReference>
<dbReference type="InterPro" id="IPR050479">
    <property type="entry name" value="CYP11_CYP27_families"/>
</dbReference>
<keyword evidence="7" id="KW-0809">Transit peptide</keyword>
<keyword evidence="5 17" id="KW-0349">Heme</keyword>
<organism evidence="19 20">
    <name type="scientific">Ornithorhynchus anatinus</name>
    <name type="common">Duckbill platypus</name>
    <dbReference type="NCBI Taxonomy" id="9258"/>
    <lineage>
        <taxon>Eukaryota</taxon>
        <taxon>Metazoa</taxon>
        <taxon>Chordata</taxon>
        <taxon>Craniata</taxon>
        <taxon>Vertebrata</taxon>
        <taxon>Euteleostomi</taxon>
        <taxon>Mammalia</taxon>
        <taxon>Monotremata</taxon>
        <taxon>Ornithorhynchidae</taxon>
        <taxon>Ornithorhynchus</taxon>
    </lineage>
</organism>
<evidence type="ECO:0000256" key="7">
    <source>
        <dbReference type="ARBA" id="ARBA00022946"/>
    </source>
</evidence>
<feature type="binding site" description="axial binding residue" evidence="17">
    <location>
        <position position="459"/>
    </location>
    <ligand>
        <name>heme</name>
        <dbReference type="ChEBI" id="CHEBI:30413"/>
    </ligand>
    <ligandPart>
        <name>Fe</name>
        <dbReference type="ChEBI" id="CHEBI:18248"/>
    </ligandPart>
</feature>
<evidence type="ECO:0000313" key="19">
    <source>
        <dbReference type="Ensembl" id="ENSOANP00000013724.2"/>
    </source>
</evidence>
<accession>F6XIU2</accession>
<dbReference type="OMA" id="RMGINSW"/>
<evidence type="ECO:0000256" key="9">
    <source>
        <dbReference type="ARBA" id="ARBA00023004"/>
    </source>
</evidence>
<dbReference type="AlphaFoldDB" id="F6XIU2"/>
<dbReference type="InterPro" id="IPR001128">
    <property type="entry name" value="Cyt_P450"/>
</dbReference>
<dbReference type="PRINTS" id="PR00463">
    <property type="entry name" value="EP450I"/>
</dbReference>
<keyword evidence="12" id="KW-0472">Membrane</keyword>